<evidence type="ECO:0000313" key="2">
    <source>
        <dbReference type="EMBL" id="CAB4852135.1"/>
    </source>
</evidence>
<protein>
    <submittedName>
        <fullName evidence="2">Unannotated protein</fullName>
    </submittedName>
</protein>
<sequence>MSFLPVNPSSFSTASSTGKPWQSQPALRGTWKPFIVR</sequence>
<reference evidence="2" key="1">
    <citation type="submission" date="2020-05" db="EMBL/GenBank/DDBJ databases">
        <authorList>
            <person name="Chiriac C."/>
            <person name="Salcher M."/>
            <person name="Ghai R."/>
            <person name="Kavagutti S V."/>
        </authorList>
    </citation>
    <scope>NUCLEOTIDE SEQUENCE</scope>
</reference>
<accession>A0A6J7C452</accession>
<feature type="compositionally biased region" description="Polar residues" evidence="1">
    <location>
        <begin position="7"/>
        <end position="25"/>
    </location>
</feature>
<evidence type="ECO:0000256" key="1">
    <source>
        <dbReference type="SAM" id="MobiDB-lite"/>
    </source>
</evidence>
<organism evidence="2">
    <name type="scientific">freshwater metagenome</name>
    <dbReference type="NCBI Taxonomy" id="449393"/>
    <lineage>
        <taxon>unclassified sequences</taxon>
        <taxon>metagenomes</taxon>
        <taxon>ecological metagenomes</taxon>
    </lineage>
</organism>
<feature type="region of interest" description="Disordered" evidence="1">
    <location>
        <begin position="1"/>
        <end position="25"/>
    </location>
</feature>
<dbReference type="AlphaFoldDB" id="A0A6J7C452"/>
<name>A0A6J7C452_9ZZZZ</name>
<gene>
    <name evidence="2" type="ORF">UFOPK3268_01527</name>
</gene>
<proteinExistence type="predicted"/>
<dbReference type="EMBL" id="CAFBIZ010000233">
    <property type="protein sequence ID" value="CAB4852135.1"/>
    <property type="molecule type" value="Genomic_DNA"/>
</dbReference>